<reference evidence="1" key="1">
    <citation type="submission" date="2023-07" db="EMBL/GenBank/DDBJ databases">
        <title>Sequencing the genomes of 1000 actinobacteria strains.</title>
        <authorList>
            <person name="Klenk H.-P."/>
        </authorList>
    </citation>
    <scope>NUCLEOTIDE SEQUENCE</scope>
    <source>
        <strain evidence="1">DSM 44707</strain>
    </source>
</reference>
<evidence type="ECO:0000313" key="1">
    <source>
        <dbReference type="EMBL" id="MDR7277116.1"/>
    </source>
</evidence>
<accession>A0AAE3YSN3</accession>
<dbReference type="AlphaFoldDB" id="A0AAE3YSN3"/>
<gene>
    <name evidence="1" type="ORF">J2S41_003894</name>
</gene>
<comment type="caution">
    <text evidence="1">The sequence shown here is derived from an EMBL/GenBank/DDBJ whole genome shotgun (WGS) entry which is preliminary data.</text>
</comment>
<name>A0AAE3YSN3_9ACTN</name>
<protein>
    <submittedName>
        <fullName evidence="1">Uncharacterized protein</fullName>
    </submittedName>
</protein>
<dbReference type="Proteomes" id="UP001183643">
    <property type="component" value="Unassembled WGS sequence"/>
</dbReference>
<evidence type="ECO:0000313" key="2">
    <source>
        <dbReference type="Proteomes" id="UP001183643"/>
    </source>
</evidence>
<sequence>MIELPHGPSGLSRATWTDADFATMGWHDCRIHAISIGEYDDGTLPPARMLLDVDYIVRWVPPARGAKHFTFWIAPATLVFHQAWAISGDLGPLHEALEISGIHRTDATDGTVDPVWHIEGHNFDLRLRAAGYTQFIRMPPRHVPRQVLTSAERSGISFAERPFA</sequence>
<dbReference type="EMBL" id="JAVDYB010000001">
    <property type="protein sequence ID" value="MDR7277116.1"/>
    <property type="molecule type" value="Genomic_DNA"/>
</dbReference>
<dbReference type="RefSeq" id="WP_310369316.1">
    <property type="nucleotide sequence ID" value="NZ_JAVDYB010000001.1"/>
</dbReference>
<keyword evidence="2" id="KW-1185">Reference proteome</keyword>
<organism evidence="1 2">
    <name type="scientific">Catenuloplanes atrovinosus</name>
    <dbReference type="NCBI Taxonomy" id="137266"/>
    <lineage>
        <taxon>Bacteria</taxon>
        <taxon>Bacillati</taxon>
        <taxon>Actinomycetota</taxon>
        <taxon>Actinomycetes</taxon>
        <taxon>Micromonosporales</taxon>
        <taxon>Micromonosporaceae</taxon>
        <taxon>Catenuloplanes</taxon>
    </lineage>
</organism>
<proteinExistence type="predicted"/>